<dbReference type="PANTHER" id="PTHR46116">
    <property type="entry name" value="(E3-INDEPENDENT) E2 UBIQUITIN-CONJUGATING ENZYME"/>
    <property type="match status" value="1"/>
</dbReference>
<keyword evidence="2" id="KW-0833">Ubl conjugation pathway</keyword>
<dbReference type="Gene3D" id="3.10.110.10">
    <property type="entry name" value="Ubiquitin Conjugating Enzyme"/>
    <property type="match status" value="1"/>
</dbReference>
<dbReference type="GO" id="GO:0005634">
    <property type="term" value="C:nucleus"/>
    <property type="evidence" value="ECO:0007669"/>
    <property type="project" value="TreeGrafter"/>
</dbReference>
<accession>A0A0N4V5Z2</accession>
<dbReference type="SUPFAM" id="SSF54495">
    <property type="entry name" value="UBC-like"/>
    <property type="match status" value="1"/>
</dbReference>
<evidence type="ECO:0000256" key="1">
    <source>
        <dbReference type="ARBA" id="ARBA00022679"/>
    </source>
</evidence>
<evidence type="ECO:0000256" key="3">
    <source>
        <dbReference type="SAM" id="MobiDB-lite"/>
    </source>
</evidence>
<dbReference type="PROSITE" id="PS50127">
    <property type="entry name" value="UBC_2"/>
    <property type="match status" value="1"/>
</dbReference>
<reference evidence="5 6" key="2">
    <citation type="submission" date="2018-10" db="EMBL/GenBank/DDBJ databases">
        <authorList>
            <consortium name="Pathogen Informatics"/>
        </authorList>
    </citation>
    <scope>NUCLEOTIDE SEQUENCE [LARGE SCALE GENOMIC DNA]</scope>
</reference>
<evidence type="ECO:0000313" key="7">
    <source>
        <dbReference type="WBParaSite" id="EVEC_0000566201-mRNA-1"/>
    </source>
</evidence>
<dbReference type="WBParaSite" id="EVEC_0000566201-mRNA-1">
    <property type="protein sequence ID" value="EVEC_0000566201-mRNA-1"/>
    <property type="gene ID" value="EVEC_0000566201"/>
</dbReference>
<dbReference type="InterPro" id="IPR016135">
    <property type="entry name" value="UBQ-conjugating_enzyme/RWD"/>
</dbReference>
<dbReference type="SMART" id="SM00212">
    <property type="entry name" value="UBCc"/>
    <property type="match status" value="1"/>
</dbReference>
<dbReference type="PANTHER" id="PTHR46116:SF39">
    <property type="entry name" value="BACULOVIRAL IAP REPEAT-CONTAINING PROTEIN 6"/>
    <property type="match status" value="1"/>
</dbReference>
<feature type="compositionally biased region" description="Basic residues" evidence="3">
    <location>
        <begin position="1"/>
        <end position="12"/>
    </location>
</feature>
<dbReference type="EMBL" id="UXUI01008109">
    <property type="protein sequence ID" value="VDD90522.1"/>
    <property type="molecule type" value="Genomic_DNA"/>
</dbReference>
<dbReference type="InterPro" id="IPR000608">
    <property type="entry name" value="UBC"/>
</dbReference>
<proteinExistence type="predicted"/>
<sequence>MCQRSKRRRSRGRSVNDAEKRQKLIRKNLSTASSSSQGVGYGRGSTKSQWNISKTVEERLLKEEQLIWLLNALTAYIYHFTTPNYLHYMENQPVHLGPTVVKEIGESAVIELLEYHLNNDSVFDISEHMELYQTLFEAAAVMSMVPGLVPYLIYPKKRDSKSIAKNLAVRLYNTMASYEGAYRTQLGSPDFQLTQFITKIKLYVQAAHDYESNIPFENQVPSIAMCETPELHVVEEEKPVPSPPIPKEVFVEQASDVEQLYEKELKFFDENGELIVPFAFRKEAKNLNPFSETNKERTKRIAKELASMPNTLPLHASNSIYVCVDEARCDILKVLISGPDDTPYQNGLFEFDVFFPTNYPHSPPKCEFLTTADGKVRFNPNLYSDGKICLSVLGTWEGRPEEKWNQYCSLLQILISIQGLIFSKEPYYNEPGYEKHQKTEKGRTHSKKYNLQIEQATFLYAIMEQLERGPKYFQEVIKRHFWIKRQAIIDQAQQLIVKLREEYEEIEKSKKRGHAGSCATMSYRQLQTNIISNSKQIYRENSDKSEKNYTLKVHGRKNSVPE</sequence>
<dbReference type="AlphaFoldDB" id="A0A0N4V5Z2"/>
<keyword evidence="6" id="KW-1185">Reference proteome</keyword>
<name>A0A0N4V5Z2_ENTVE</name>
<dbReference type="GO" id="GO:0016740">
    <property type="term" value="F:transferase activity"/>
    <property type="evidence" value="ECO:0007669"/>
    <property type="project" value="UniProtKB-KW"/>
</dbReference>
<dbReference type="OrthoDB" id="47801at2759"/>
<dbReference type="Pfam" id="PF00179">
    <property type="entry name" value="UQ_con"/>
    <property type="match status" value="1"/>
</dbReference>
<organism evidence="7">
    <name type="scientific">Enterobius vermicularis</name>
    <name type="common">Human pinworm</name>
    <dbReference type="NCBI Taxonomy" id="51028"/>
    <lineage>
        <taxon>Eukaryota</taxon>
        <taxon>Metazoa</taxon>
        <taxon>Ecdysozoa</taxon>
        <taxon>Nematoda</taxon>
        <taxon>Chromadorea</taxon>
        <taxon>Rhabditida</taxon>
        <taxon>Spirurina</taxon>
        <taxon>Oxyuridomorpha</taxon>
        <taxon>Oxyuroidea</taxon>
        <taxon>Oxyuridae</taxon>
        <taxon>Enterobius</taxon>
    </lineage>
</organism>
<gene>
    <name evidence="5" type="ORF">EVEC_LOCUS5273</name>
</gene>
<evidence type="ECO:0000256" key="2">
    <source>
        <dbReference type="ARBA" id="ARBA00022786"/>
    </source>
</evidence>
<reference evidence="7" key="1">
    <citation type="submission" date="2017-02" db="UniProtKB">
        <authorList>
            <consortium name="WormBaseParasite"/>
        </authorList>
    </citation>
    <scope>IDENTIFICATION</scope>
</reference>
<evidence type="ECO:0000313" key="5">
    <source>
        <dbReference type="EMBL" id="VDD90522.1"/>
    </source>
</evidence>
<dbReference type="CDD" id="cd23810">
    <property type="entry name" value="UBCc_BIRC6"/>
    <property type="match status" value="1"/>
</dbReference>
<dbReference type="STRING" id="51028.A0A0N4V5Z2"/>
<dbReference type="Proteomes" id="UP000274131">
    <property type="component" value="Unassembled WGS sequence"/>
</dbReference>
<feature type="compositionally biased region" description="Polar residues" evidence="3">
    <location>
        <begin position="28"/>
        <end position="38"/>
    </location>
</feature>
<feature type="domain" description="UBC core" evidence="4">
    <location>
        <begin position="296"/>
        <end position="462"/>
    </location>
</feature>
<dbReference type="GO" id="GO:0004869">
    <property type="term" value="F:cysteine-type endopeptidase inhibitor activity"/>
    <property type="evidence" value="ECO:0007669"/>
    <property type="project" value="TreeGrafter"/>
</dbReference>
<dbReference type="GO" id="GO:0043066">
    <property type="term" value="P:negative regulation of apoptotic process"/>
    <property type="evidence" value="ECO:0007669"/>
    <property type="project" value="TreeGrafter"/>
</dbReference>
<keyword evidence="1" id="KW-0808">Transferase</keyword>
<evidence type="ECO:0000259" key="4">
    <source>
        <dbReference type="PROSITE" id="PS50127"/>
    </source>
</evidence>
<feature type="region of interest" description="Disordered" evidence="3">
    <location>
        <begin position="1"/>
        <end position="47"/>
    </location>
</feature>
<protein>
    <submittedName>
        <fullName evidence="7">UBIQUITIN_CONJUGAT_2 domain-containing protein</fullName>
    </submittedName>
</protein>
<evidence type="ECO:0000313" key="6">
    <source>
        <dbReference type="Proteomes" id="UP000274131"/>
    </source>
</evidence>